<feature type="transmembrane region" description="Helical" evidence="7">
    <location>
        <begin position="342"/>
        <end position="361"/>
    </location>
</feature>
<name>A0A8J5UUC6_9ASCO</name>
<feature type="transmembrane region" description="Helical" evidence="7">
    <location>
        <begin position="413"/>
        <end position="442"/>
    </location>
</feature>
<dbReference type="PANTHER" id="PTHR48042:SF11">
    <property type="entry name" value="ABC TRANSPORTER G FAMILY MEMBER 11"/>
    <property type="match status" value="1"/>
</dbReference>
<feature type="transmembrane region" description="Helical" evidence="7">
    <location>
        <begin position="576"/>
        <end position="596"/>
    </location>
</feature>
<accession>A0A8J5UUC6</accession>
<dbReference type="InterPro" id="IPR052215">
    <property type="entry name" value="Plant_ABCG"/>
</dbReference>
<dbReference type="RefSeq" id="XP_049261798.1">
    <property type="nucleotide sequence ID" value="XM_049408945.1"/>
</dbReference>
<feature type="transmembrane region" description="Helical" evidence="7">
    <location>
        <begin position="497"/>
        <end position="518"/>
    </location>
</feature>
<comment type="similarity">
    <text evidence="2">Belongs to the ABC transporter superfamily. ABCG family. Eye pigment precursor importer (TC 3.A.1.204) subfamily.</text>
</comment>
<feature type="domain" description="ABC transporter" evidence="8">
    <location>
        <begin position="8"/>
        <end position="250"/>
    </location>
</feature>
<dbReference type="Proteomes" id="UP000694255">
    <property type="component" value="Unassembled WGS sequence"/>
</dbReference>
<dbReference type="PROSITE" id="PS00211">
    <property type="entry name" value="ABC_TRANSPORTER_1"/>
    <property type="match status" value="1"/>
</dbReference>
<reference evidence="9 10" key="1">
    <citation type="journal article" date="2021" name="DNA Res.">
        <title>Genome analysis of Candida subhashii reveals its hybrid nature and dual mitochondrial genome conformations.</title>
        <authorList>
            <person name="Mixao V."/>
            <person name="Hegedusova E."/>
            <person name="Saus E."/>
            <person name="Pryszcz L.P."/>
            <person name="Cillingova A."/>
            <person name="Nosek J."/>
            <person name="Gabaldon T."/>
        </authorList>
    </citation>
    <scope>NUCLEOTIDE SEQUENCE [LARGE SCALE GENOMIC DNA]</scope>
    <source>
        <strain evidence="9 10">CBS 10753</strain>
    </source>
</reference>
<evidence type="ECO:0000256" key="5">
    <source>
        <dbReference type="ARBA" id="ARBA00022989"/>
    </source>
</evidence>
<dbReference type="InterPro" id="IPR003593">
    <property type="entry name" value="AAA+_ATPase"/>
</dbReference>
<keyword evidence="6 7" id="KW-0472">Membrane</keyword>
<evidence type="ECO:0000313" key="10">
    <source>
        <dbReference type="Proteomes" id="UP000694255"/>
    </source>
</evidence>
<dbReference type="GO" id="GO:0016887">
    <property type="term" value="F:ATP hydrolysis activity"/>
    <property type="evidence" value="ECO:0007669"/>
    <property type="project" value="InterPro"/>
</dbReference>
<evidence type="ECO:0000256" key="7">
    <source>
        <dbReference type="SAM" id="Phobius"/>
    </source>
</evidence>
<dbReference type="PANTHER" id="PTHR48042">
    <property type="entry name" value="ABC TRANSPORTER G FAMILY MEMBER 11"/>
    <property type="match status" value="1"/>
</dbReference>
<keyword evidence="10" id="KW-1185">Reference proteome</keyword>
<dbReference type="CDD" id="cd03213">
    <property type="entry name" value="ABCG_EPDR"/>
    <property type="match status" value="1"/>
</dbReference>
<gene>
    <name evidence="9" type="ORF">J8A68_004934</name>
</gene>
<evidence type="ECO:0000259" key="8">
    <source>
        <dbReference type="PROSITE" id="PS50893"/>
    </source>
</evidence>
<comment type="caution">
    <text evidence="9">The sequence shown here is derived from an EMBL/GenBank/DDBJ whole genome shotgun (WGS) entry which is preliminary data.</text>
</comment>
<dbReference type="AlphaFoldDB" id="A0A8J5UUC6"/>
<feature type="transmembrane region" description="Helical" evidence="7">
    <location>
        <begin position="373"/>
        <end position="393"/>
    </location>
</feature>
<dbReference type="GO" id="GO:0140359">
    <property type="term" value="F:ABC-type transporter activity"/>
    <property type="evidence" value="ECO:0007669"/>
    <property type="project" value="InterPro"/>
</dbReference>
<feature type="transmembrane region" description="Helical" evidence="7">
    <location>
        <begin position="449"/>
        <end position="465"/>
    </location>
</feature>
<dbReference type="SMART" id="SM00382">
    <property type="entry name" value="AAA"/>
    <property type="match status" value="1"/>
</dbReference>
<sequence length="600" mass="67984">MTSRVDVLTWSNIKLQLNTGEKQLLIDDVSGTVNAGELLALMGPSGSGKSTLLNILAHRSISGNMTQTGEILVNKEHATLSKIKQLSSYVEQEDSLIGSLTVKETVDFAAKFAGIDSNYRKHLVDKTIAVLGLEEQRDVKIGSPIQKGISGGQKRRVSIASQIITTPSILFLDEPTSGLDSVASREVITTIKKLATEENMIVICSIHQPSTHTFELFDKVHFLSKGKTIYHGKVDNVVKYFDKAGYPIPPYVNPSEHVLDLINTDFTGDAPKEEKFKILDDLRTKWEECVTCHEWEKDDDNSDYDSNQPIELEKVDVKKEIRNTFILLHRVLTKARRDVLTYYVRLVMYLGLAILMGTVWLRLGAGQENIQPFINAIFFSGAFMSFMSVAYIPSYLEDYSSFKKERLNGLYGPLSFCLSNFLVGLPFLFLIALIFSIITFFMANFNQRAIGFFYYLMWLFLDLVAAESMTIFFVSVFPNFVISLALVAFANGLWMAVGGFLVSANILNVFWYYTFYWIDYQRYVFQGMMFNEFNDRNFDCDSNCHCMYSSPLEGQCQIDGKAVLQALGYGKYDKGLWVGVLIAIIFFYRAASYLVLRYKK</sequence>
<dbReference type="Pfam" id="PF01061">
    <property type="entry name" value="ABC2_membrane"/>
    <property type="match status" value="1"/>
</dbReference>
<feature type="transmembrane region" description="Helical" evidence="7">
    <location>
        <begin position="471"/>
        <end position="490"/>
    </location>
</feature>
<dbReference type="PROSITE" id="PS50893">
    <property type="entry name" value="ABC_TRANSPORTER_2"/>
    <property type="match status" value="1"/>
</dbReference>
<keyword evidence="4 7" id="KW-0812">Transmembrane</keyword>
<dbReference type="GO" id="GO:0016020">
    <property type="term" value="C:membrane"/>
    <property type="evidence" value="ECO:0007669"/>
    <property type="project" value="UniProtKB-SubCell"/>
</dbReference>
<keyword evidence="5 7" id="KW-1133">Transmembrane helix</keyword>
<evidence type="ECO:0000256" key="1">
    <source>
        <dbReference type="ARBA" id="ARBA00004141"/>
    </source>
</evidence>
<keyword evidence="3" id="KW-0813">Transport</keyword>
<dbReference type="InterPro" id="IPR043926">
    <property type="entry name" value="ABCG_dom"/>
</dbReference>
<dbReference type="InterPro" id="IPR003439">
    <property type="entry name" value="ABC_transporter-like_ATP-bd"/>
</dbReference>
<evidence type="ECO:0000256" key="2">
    <source>
        <dbReference type="ARBA" id="ARBA00005814"/>
    </source>
</evidence>
<dbReference type="InterPro" id="IPR013525">
    <property type="entry name" value="ABC2_TM"/>
</dbReference>
<dbReference type="Pfam" id="PF19055">
    <property type="entry name" value="ABC2_membrane_7"/>
    <property type="match status" value="1"/>
</dbReference>
<proteinExistence type="inferred from homology"/>
<evidence type="ECO:0000256" key="3">
    <source>
        <dbReference type="ARBA" id="ARBA00022448"/>
    </source>
</evidence>
<dbReference type="OrthoDB" id="66620at2759"/>
<dbReference type="GO" id="GO:0005524">
    <property type="term" value="F:ATP binding"/>
    <property type="evidence" value="ECO:0007669"/>
    <property type="project" value="InterPro"/>
</dbReference>
<comment type="subcellular location">
    <subcellularLocation>
        <location evidence="1">Membrane</location>
        <topology evidence="1">Multi-pass membrane protein</topology>
    </subcellularLocation>
</comment>
<dbReference type="GeneID" id="73471734"/>
<evidence type="ECO:0000256" key="6">
    <source>
        <dbReference type="ARBA" id="ARBA00023136"/>
    </source>
</evidence>
<evidence type="ECO:0000256" key="4">
    <source>
        <dbReference type="ARBA" id="ARBA00022692"/>
    </source>
</evidence>
<dbReference type="EMBL" id="JAGSYN010000217">
    <property type="protein sequence ID" value="KAG7661565.1"/>
    <property type="molecule type" value="Genomic_DNA"/>
</dbReference>
<dbReference type="Pfam" id="PF00005">
    <property type="entry name" value="ABC_tran"/>
    <property type="match status" value="1"/>
</dbReference>
<evidence type="ECO:0000313" key="9">
    <source>
        <dbReference type="EMBL" id="KAG7661565.1"/>
    </source>
</evidence>
<dbReference type="InterPro" id="IPR017871">
    <property type="entry name" value="ABC_transporter-like_CS"/>
</dbReference>
<organism evidence="9 10">
    <name type="scientific">[Candida] subhashii</name>
    <dbReference type="NCBI Taxonomy" id="561895"/>
    <lineage>
        <taxon>Eukaryota</taxon>
        <taxon>Fungi</taxon>
        <taxon>Dikarya</taxon>
        <taxon>Ascomycota</taxon>
        <taxon>Saccharomycotina</taxon>
        <taxon>Pichiomycetes</taxon>
        <taxon>Debaryomycetaceae</taxon>
        <taxon>Spathaspora</taxon>
    </lineage>
</organism>
<protein>
    <recommendedName>
        <fullName evidence="8">ABC transporter domain-containing protein</fullName>
    </recommendedName>
</protein>